<organism evidence="4 5">
    <name type="scientific">Alicyclobacillus fastidiosus</name>
    <dbReference type="NCBI Taxonomy" id="392011"/>
    <lineage>
        <taxon>Bacteria</taxon>
        <taxon>Bacillati</taxon>
        <taxon>Bacillota</taxon>
        <taxon>Bacilli</taxon>
        <taxon>Bacillales</taxon>
        <taxon>Alicyclobacillaceae</taxon>
        <taxon>Alicyclobacillus</taxon>
    </lineage>
</organism>
<dbReference type="RefSeq" id="WP_268006893.1">
    <property type="nucleotide sequence ID" value="NZ_BSUT01000001.1"/>
</dbReference>
<dbReference type="Gene3D" id="3.30.360.10">
    <property type="entry name" value="Dihydrodipicolinate Reductase, domain 2"/>
    <property type="match status" value="1"/>
</dbReference>
<protein>
    <submittedName>
        <fullName evidence="4">Gfo/Idh/MocA family oxidoreductase</fullName>
    </submittedName>
</protein>
<dbReference type="PANTHER" id="PTHR43818">
    <property type="entry name" value="BCDNA.GH03377"/>
    <property type="match status" value="1"/>
</dbReference>
<keyword evidence="5" id="KW-1185">Reference proteome</keyword>
<dbReference type="PANTHER" id="PTHR43818:SF11">
    <property type="entry name" value="BCDNA.GH03377"/>
    <property type="match status" value="1"/>
</dbReference>
<dbReference type="SUPFAM" id="SSF55347">
    <property type="entry name" value="Glyceraldehyde-3-phosphate dehydrogenase-like, C-terminal domain"/>
    <property type="match status" value="1"/>
</dbReference>
<proteinExistence type="predicted"/>
<evidence type="ECO:0000256" key="1">
    <source>
        <dbReference type="ARBA" id="ARBA00023002"/>
    </source>
</evidence>
<dbReference type="InterPro" id="IPR036291">
    <property type="entry name" value="NAD(P)-bd_dom_sf"/>
</dbReference>
<gene>
    <name evidence="4" type="ORF">NZD89_06270</name>
</gene>
<evidence type="ECO:0000259" key="3">
    <source>
        <dbReference type="Pfam" id="PF22725"/>
    </source>
</evidence>
<dbReference type="EMBL" id="CP104067">
    <property type="protein sequence ID" value="WAH43016.1"/>
    <property type="molecule type" value="Genomic_DNA"/>
</dbReference>
<dbReference type="Pfam" id="PF22725">
    <property type="entry name" value="GFO_IDH_MocA_C3"/>
    <property type="match status" value="1"/>
</dbReference>
<evidence type="ECO:0000313" key="5">
    <source>
        <dbReference type="Proteomes" id="UP001164761"/>
    </source>
</evidence>
<dbReference type="InterPro" id="IPR050463">
    <property type="entry name" value="Gfo/Idh/MocA_oxidrdct_glycsds"/>
</dbReference>
<dbReference type="SUPFAM" id="SSF51735">
    <property type="entry name" value="NAD(P)-binding Rossmann-fold domains"/>
    <property type="match status" value="1"/>
</dbReference>
<dbReference type="InterPro" id="IPR055170">
    <property type="entry name" value="GFO_IDH_MocA-like_dom"/>
</dbReference>
<name>A0ABY6ZLM3_9BACL</name>
<reference evidence="4" key="1">
    <citation type="submission" date="2022-08" db="EMBL/GenBank/DDBJ databases">
        <title>Alicyclobacillus fastidiosus DSM 17978, complete genome.</title>
        <authorList>
            <person name="Wang Q."/>
            <person name="Cai R."/>
            <person name="Wang Z."/>
        </authorList>
    </citation>
    <scope>NUCLEOTIDE SEQUENCE</scope>
    <source>
        <strain evidence="4">DSM 17978</strain>
    </source>
</reference>
<dbReference type="Gene3D" id="3.40.50.720">
    <property type="entry name" value="NAD(P)-binding Rossmann-like Domain"/>
    <property type="match status" value="1"/>
</dbReference>
<feature type="domain" description="Gfo/Idh/MocA-like oxidoreductase N-terminal" evidence="2">
    <location>
        <begin position="4"/>
        <end position="120"/>
    </location>
</feature>
<dbReference type="Pfam" id="PF01408">
    <property type="entry name" value="GFO_IDH_MocA"/>
    <property type="match status" value="1"/>
</dbReference>
<accession>A0ABY6ZLM3</accession>
<dbReference type="Proteomes" id="UP001164761">
    <property type="component" value="Chromosome"/>
</dbReference>
<sequence length="375" mass="41275">MIRINVGVIGCGNISAIYLSNLSKFPNVRVLACADIDIERAKARAVEFNVKKACSVEELLQDEEIQLVVNLTIPQAHAEVCLRALEAGKHVHVEKPLATDTASARQIESVATARNLRVGVAPDTFLGAGLQTTRKILDDGWIGRPVAATAFMMSHGHERWHPDPAFFYQKGGGPMYDMGPYYLTAFVHLLGPANRVTASTQTSFPERTILSEQKRGEKIQVEVPTHIAGIVDFECGAVATLVTSFDVWHAELPRIEIYGTEGTISVPDPNTFGGPVRVRRYDANEWIEMPLTHGFSENSRGLAVADMADAIMKDRPHRASLEQGLHVLEMMEGFHTASTQNRHVELAYKCQRAEPLPVGFSLDNFFSTSQIAILS</sequence>
<keyword evidence="1" id="KW-0560">Oxidoreductase</keyword>
<feature type="domain" description="GFO/IDH/MocA-like oxidoreductase" evidence="3">
    <location>
        <begin position="131"/>
        <end position="264"/>
    </location>
</feature>
<evidence type="ECO:0000313" key="4">
    <source>
        <dbReference type="EMBL" id="WAH43016.1"/>
    </source>
</evidence>
<dbReference type="InterPro" id="IPR000683">
    <property type="entry name" value="Gfo/Idh/MocA-like_OxRdtase_N"/>
</dbReference>
<evidence type="ECO:0000259" key="2">
    <source>
        <dbReference type="Pfam" id="PF01408"/>
    </source>
</evidence>